<protein>
    <submittedName>
        <fullName evidence="2">Uncharacterized protein</fullName>
    </submittedName>
</protein>
<comment type="caution">
    <text evidence="2">The sequence shown here is derived from an EMBL/GenBank/DDBJ whole genome shotgun (WGS) entry which is preliminary data.</text>
</comment>
<evidence type="ECO:0000313" key="2">
    <source>
        <dbReference type="EMBL" id="OGI94551.1"/>
    </source>
</evidence>
<evidence type="ECO:0000256" key="1">
    <source>
        <dbReference type="SAM" id="MobiDB-lite"/>
    </source>
</evidence>
<gene>
    <name evidence="2" type="ORF">A3A03_02100</name>
</gene>
<sequence length="103" mass="11741">MKSLKTKSETRADSSPDPSSAREISRGKAEILFPRKYAFRFAESELKPRHTARILGGQNPKEKCPFHFQKKSVARKSEKQGTFFFWVAERSEAVAGLSFITNF</sequence>
<reference evidence="2 3" key="1">
    <citation type="journal article" date="2016" name="Nat. Commun.">
        <title>Thousands of microbial genomes shed light on interconnected biogeochemical processes in an aquifer system.</title>
        <authorList>
            <person name="Anantharaman K."/>
            <person name="Brown C.T."/>
            <person name="Hug L.A."/>
            <person name="Sharon I."/>
            <person name="Castelle C.J."/>
            <person name="Probst A.J."/>
            <person name="Thomas B.C."/>
            <person name="Singh A."/>
            <person name="Wilkins M.J."/>
            <person name="Karaoz U."/>
            <person name="Brodie E.L."/>
            <person name="Williams K.H."/>
            <person name="Hubbard S.S."/>
            <person name="Banfield J.F."/>
        </authorList>
    </citation>
    <scope>NUCLEOTIDE SEQUENCE [LARGE SCALE GENOMIC DNA]</scope>
</reference>
<dbReference type="Proteomes" id="UP000176629">
    <property type="component" value="Unassembled WGS sequence"/>
</dbReference>
<accession>A0A1F6XKM8</accession>
<evidence type="ECO:0000313" key="3">
    <source>
        <dbReference type="Proteomes" id="UP000176629"/>
    </source>
</evidence>
<dbReference type="EMBL" id="MFUX01000018">
    <property type="protein sequence ID" value="OGI94551.1"/>
    <property type="molecule type" value="Genomic_DNA"/>
</dbReference>
<proteinExistence type="predicted"/>
<feature type="region of interest" description="Disordered" evidence="1">
    <location>
        <begin position="1"/>
        <end position="27"/>
    </location>
</feature>
<name>A0A1F6XKM8_9BACT</name>
<organism evidence="2 3">
    <name type="scientific">Candidatus Nomurabacteria bacterium RIFCSPLOWO2_01_FULL_40_18</name>
    <dbReference type="NCBI Taxonomy" id="1801773"/>
    <lineage>
        <taxon>Bacteria</taxon>
        <taxon>Candidatus Nomuraibacteriota</taxon>
    </lineage>
</organism>
<dbReference type="AlphaFoldDB" id="A0A1F6XKM8"/>
<feature type="compositionally biased region" description="Basic and acidic residues" evidence="1">
    <location>
        <begin position="1"/>
        <end position="14"/>
    </location>
</feature>